<dbReference type="GO" id="GO:0016020">
    <property type="term" value="C:membrane"/>
    <property type="evidence" value="ECO:0007669"/>
    <property type="project" value="UniProtKB-SubCell"/>
</dbReference>
<evidence type="ECO:0000256" key="11">
    <source>
        <dbReference type="ARBA" id="ARBA00023136"/>
    </source>
</evidence>
<organism evidence="12 13">
    <name type="scientific">Favolaschia claudopus</name>
    <dbReference type="NCBI Taxonomy" id="2862362"/>
    <lineage>
        <taxon>Eukaryota</taxon>
        <taxon>Fungi</taxon>
        <taxon>Dikarya</taxon>
        <taxon>Basidiomycota</taxon>
        <taxon>Agaricomycotina</taxon>
        <taxon>Agaricomycetes</taxon>
        <taxon>Agaricomycetidae</taxon>
        <taxon>Agaricales</taxon>
        <taxon>Marasmiineae</taxon>
        <taxon>Mycenaceae</taxon>
        <taxon>Favolaschia</taxon>
    </lineage>
</organism>
<evidence type="ECO:0000313" key="12">
    <source>
        <dbReference type="EMBL" id="KAK7016903.1"/>
    </source>
</evidence>
<keyword evidence="13" id="KW-1185">Reference proteome</keyword>
<comment type="cofactor">
    <cofactor evidence="1">
        <name>heme</name>
        <dbReference type="ChEBI" id="CHEBI:30413"/>
    </cofactor>
</comment>
<keyword evidence="5" id="KW-0812">Transmembrane</keyword>
<comment type="caution">
    <text evidence="12">The sequence shown here is derived from an EMBL/GenBank/DDBJ whole genome shotgun (WGS) entry which is preliminary data.</text>
</comment>
<evidence type="ECO:0000313" key="13">
    <source>
        <dbReference type="Proteomes" id="UP001362999"/>
    </source>
</evidence>
<reference evidence="12 13" key="1">
    <citation type="journal article" date="2024" name="J Genomics">
        <title>Draft genome sequencing and assembly of Favolaschia claudopus CIRM-BRFM 2984 isolated from oak limbs.</title>
        <authorList>
            <person name="Navarro D."/>
            <person name="Drula E."/>
            <person name="Chaduli D."/>
            <person name="Cazenave R."/>
            <person name="Ahrendt S."/>
            <person name="Wang J."/>
            <person name="Lipzen A."/>
            <person name="Daum C."/>
            <person name="Barry K."/>
            <person name="Grigoriev I.V."/>
            <person name="Favel A."/>
            <person name="Rosso M.N."/>
            <person name="Martin F."/>
        </authorList>
    </citation>
    <scope>NUCLEOTIDE SEQUENCE [LARGE SCALE GENOMIC DNA]</scope>
    <source>
        <strain evidence="12 13">CIRM-BRFM 2984</strain>
    </source>
</reference>
<dbReference type="GO" id="GO:0046872">
    <property type="term" value="F:metal ion binding"/>
    <property type="evidence" value="ECO:0007669"/>
    <property type="project" value="UniProtKB-KW"/>
</dbReference>
<dbReference type="Proteomes" id="UP001362999">
    <property type="component" value="Unassembled WGS sequence"/>
</dbReference>
<accession>A0AAW0AUP1</accession>
<protein>
    <submittedName>
        <fullName evidence="12">Uncharacterized protein</fullName>
    </submittedName>
</protein>
<keyword evidence="11" id="KW-0472">Membrane</keyword>
<gene>
    <name evidence="12" type="ORF">R3P38DRAFT_2988185</name>
</gene>
<name>A0AAW0AUP1_9AGAR</name>
<dbReference type="EMBL" id="JAWWNJ010000049">
    <property type="protein sequence ID" value="KAK7016903.1"/>
    <property type="molecule type" value="Genomic_DNA"/>
</dbReference>
<evidence type="ECO:0000256" key="2">
    <source>
        <dbReference type="ARBA" id="ARBA00004167"/>
    </source>
</evidence>
<evidence type="ECO:0000256" key="6">
    <source>
        <dbReference type="ARBA" id="ARBA00022723"/>
    </source>
</evidence>
<evidence type="ECO:0000256" key="10">
    <source>
        <dbReference type="ARBA" id="ARBA00023033"/>
    </source>
</evidence>
<keyword evidence="6" id="KW-0479">Metal-binding</keyword>
<evidence type="ECO:0000256" key="7">
    <source>
        <dbReference type="ARBA" id="ARBA00022989"/>
    </source>
</evidence>
<evidence type="ECO:0000256" key="5">
    <source>
        <dbReference type="ARBA" id="ARBA00022692"/>
    </source>
</evidence>
<dbReference type="InterPro" id="IPR050364">
    <property type="entry name" value="Cytochrome_P450_fung"/>
</dbReference>
<evidence type="ECO:0000256" key="3">
    <source>
        <dbReference type="ARBA" id="ARBA00010617"/>
    </source>
</evidence>
<dbReference type="GO" id="GO:0004497">
    <property type="term" value="F:monooxygenase activity"/>
    <property type="evidence" value="ECO:0007669"/>
    <property type="project" value="UniProtKB-KW"/>
</dbReference>
<keyword evidence="9" id="KW-0408">Iron</keyword>
<comment type="similarity">
    <text evidence="3">Belongs to the cytochrome P450 family.</text>
</comment>
<evidence type="ECO:0000256" key="8">
    <source>
        <dbReference type="ARBA" id="ARBA00023002"/>
    </source>
</evidence>
<keyword evidence="10" id="KW-0503">Monooxygenase</keyword>
<evidence type="ECO:0000256" key="4">
    <source>
        <dbReference type="ARBA" id="ARBA00022617"/>
    </source>
</evidence>
<sequence>MNFVWAFNFTPDTDAQGNPIHLDTFDYTKGIGTSPRPFKCKITPRSAEKADLIKQEFLEAANTFSKFEFGLSEEDKEFVMRSRARC</sequence>
<comment type="subcellular location">
    <subcellularLocation>
        <location evidence="2">Membrane</location>
        <topology evidence="2">Single-pass membrane protein</topology>
    </subcellularLocation>
</comment>
<dbReference type="PANTHER" id="PTHR46300:SF2">
    <property type="entry name" value="CYTOCHROME P450 MONOOXYGENASE ALNH-RELATED"/>
    <property type="match status" value="1"/>
</dbReference>
<keyword evidence="4" id="KW-0349">Heme</keyword>
<evidence type="ECO:0000256" key="1">
    <source>
        <dbReference type="ARBA" id="ARBA00001971"/>
    </source>
</evidence>
<dbReference type="PANTHER" id="PTHR46300">
    <property type="entry name" value="P450, PUTATIVE (EUROFUNG)-RELATED-RELATED"/>
    <property type="match status" value="1"/>
</dbReference>
<evidence type="ECO:0000256" key="9">
    <source>
        <dbReference type="ARBA" id="ARBA00023004"/>
    </source>
</evidence>
<dbReference type="AlphaFoldDB" id="A0AAW0AUP1"/>
<keyword evidence="8" id="KW-0560">Oxidoreductase</keyword>
<keyword evidence="7" id="KW-1133">Transmembrane helix</keyword>
<proteinExistence type="inferred from homology"/>